<dbReference type="OrthoDB" id="671595at2759"/>
<feature type="domain" description="Serpin" evidence="4">
    <location>
        <begin position="87"/>
        <end position="451"/>
    </location>
</feature>
<dbReference type="SMART" id="SM00093">
    <property type="entry name" value="SERPIN"/>
    <property type="match status" value="1"/>
</dbReference>
<evidence type="ECO:0000256" key="1">
    <source>
        <dbReference type="ARBA" id="ARBA00022690"/>
    </source>
</evidence>
<dbReference type="Gene3D" id="3.30.497.10">
    <property type="entry name" value="Antithrombin, subunit I, domain 2"/>
    <property type="match status" value="1"/>
</dbReference>
<keyword evidence="2" id="KW-0722">Serine protease inhibitor</keyword>
<dbReference type="CDD" id="cd19594">
    <property type="entry name" value="serpin_crustaceans_chelicerates_insects"/>
    <property type="match status" value="1"/>
</dbReference>
<name>A0A7R8V387_HERIL</name>
<evidence type="ECO:0000313" key="5">
    <source>
        <dbReference type="EMBL" id="CAD7092051.1"/>
    </source>
</evidence>
<evidence type="ECO:0000256" key="2">
    <source>
        <dbReference type="ARBA" id="ARBA00022900"/>
    </source>
</evidence>
<dbReference type="PANTHER" id="PTHR11461:SF278">
    <property type="entry name" value="SERINE PROTEASE INHIBITOR 88EA"/>
    <property type="match status" value="1"/>
</dbReference>
<protein>
    <recommendedName>
        <fullName evidence="4">Serpin domain-containing protein</fullName>
    </recommendedName>
</protein>
<dbReference type="GO" id="GO:0004867">
    <property type="term" value="F:serine-type endopeptidase inhibitor activity"/>
    <property type="evidence" value="ECO:0007669"/>
    <property type="project" value="UniProtKB-KW"/>
</dbReference>
<dbReference type="AlphaFoldDB" id="A0A7R8V387"/>
<dbReference type="PANTHER" id="PTHR11461">
    <property type="entry name" value="SERINE PROTEASE INHIBITOR, SERPIN"/>
    <property type="match status" value="1"/>
</dbReference>
<dbReference type="InterPro" id="IPR042178">
    <property type="entry name" value="Serpin_sf_1"/>
</dbReference>
<dbReference type="Gene3D" id="2.30.39.10">
    <property type="entry name" value="Alpha-1-antitrypsin, domain 1"/>
    <property type="match status" value="1"/>
</dbReference>
<dbReference type="Pfam" id="PF00079">
    <property type="entry name" value="Serpin"/>
    <property type="match status" value="1"/>
</dbReference>
<dbReference type="EMBL" id="LR899014">
    <property type="protein sequence ID" value="CAD7092051.1"/>
    <property type="molecule type" value="Genomic_DNA"/>
</dbReference>
<dbReference type="Proteomes" id="UP000594454">
    <property type="component" value="Chromosome 6"/>
</dbReference>
<sequence length="453" mass="51599">MYEDSNQILSLDNPRELVKPRIQVYSRTTCRREIKMRVRILPLSCLIFLATTVHAALPTCLTENDSAQFPSKTDHLNLYSSEQAFTVSLLDAINKATPSENIFFSPYSTFHALLLAYFGSSQETEASLKNALRINWAQNKMQVMHAYRHEKQLRARAAKNSSIEFNSADKIYVSKETELRDCMKNVFNEELETKDFLQAPEESRNDINKWVEGVTRGHIKDILVPGTITQLTKLVLANAAYFKGSWSNKFNPDNTRKDVFYSSPDKQTFVDMMYKKGTFNHGLNERLGAHVLELPYEGEDPRMSMIIFLPPFDVNGVENVLSKLTPESLEQALNEGMPREIEIKLPKFSFEKSVEFRPVLERIGVGNIFEPSANFSGFSEKQNLNLDDAIHKAKIEVDEEGSTAAAATVLFSFRSSRPLEPAQFFCDHPFLFLIYDVQSRAILFAGIYRGPEK</sequence>
<dbReference type="InterPro" id="IPR023796">
    <property type="entry name" value="Serpin_dom"/>
</dbReference>
<keyword evidence="1" id="KW-0646">Protease inhibitor</keyword>
<keyword evidence="6" id="KW-1185">Reference proteome</keyword>
<dbReference type="InParanoid" id="A0A7R8V387"/>
<dbReference type="InterPro" id="IPR036186">
    <property type="entry name" value="Serpin_sf"/>
</dbReference>
<reference evidence="5 6" key="1">
    <citation type="submission" date="2020-11" db="EMBL/GenBank/DDBJ databases">
        <authorList>
            <person name="Wallbank WR R."/>
            <person name="Pardo Diaz C."/>
            <person name="Kozak K."/>
            <person name="Martin S."/>
            <person name="Jiggins C."/>
            <person name="Moest M."/>
            <person name="Warren A I."/>
            <person name="Generalovic N T."/>
            <person name="Byers J.R.P. K."/>
            <person name="Montejo-Kovacevich G."/>
            <person name="Yen C E."/>
        </authorList>
    </citation>
    <scope>NUCLEOTIDE SEQUENCE [LARGE SCALE GENOMIC DNA]</scope>
</reference>
<dbReference type="PROSITE" id="PS00284">
    <property type="entry name" value="SERPIN"/>
    <property type="match status" value="1"/>
</dbReference>
<dbReference type="FunCoup" id="A0A7R8V387">
    <property type="interactions" value="79"/>
</dbReference>
<evidence type="ECO:0000313" key="6">
    <source>
        <dbReference type="Proteomes" id="UP000594454"/>
    </source>
</evidence>
<gene>
    <name evidence="5" type="ORF">HERILL_LOCUS14440</name>
</gene>
<comment type="similarity">
    <text evidence="3">Belongs to the serpin family.</text>
</comment>
<dbReference type="InterPro" id="IPR000215">
    <property type="entry name" value="Serpin_fam"/>
</dbReference>
<accession>A0A7R8V387</accession>
<dbReference type="GO" id="GO:0005615">
    <property type="term" value="C:extracellular space"/>
    <property type="evidence" value="ECO:0007669"/>
    <property type="project" value="InterPro"/>
</dbReference>
<evidence type="ECO:0000256" key="3">
    <source>
        <dbReference type="RuleBase" id="RU000411"/>
    </source>
</evidence>
<evidence type="ECO:0000259" key="4">
    <source>
        <dbReference type="SMART" id="SM00093"/>
    </source>
</evidence>
<dbReference type="InterPro" id="IPR042185">
    <property type="entry name" value="Serpin_sf_2"/>
</dbReference>
<dbReference type="SUPFAM" id="SSF56574">
    <property type="entry name" value="Serpins"/>
    <property type="match status" value="1"/>
</dbReference>
<dbReference type="InterPro" id="IPR023795">
    <property type="entry name" value="Serpin_CS"/>
</dbReference>
<proteinExistence type="inferred from homology"/>
<organism evidence="5 6">
    <name type="scientific">Hermetia illucens</name>
    <name type="common">Black soldier fly</name>
    <dbReference type="NCBI Taxonomy" id="343691"/>
    <lineage>
        <taxon>Eukaryota</taxon>
        <taxon>Metazoa</taxon>
        <taxon>Ecdysozoa</taxon>
        <taxon>Arthropoda</taxon>
        <taxon>Hexapoda</taxon>
        <taxon>Insecta</taxon>
        <taxon>Pterygota</taxon>
        <taxon>Neoptera</taxon>
        <taxon>Endopterygota</taxon>
        <taxon>Diptera</taxon>
        <taxon>Brachycera</taxon>
        <taxon>Stratiomyomorpha</taxon>
        <taxon>Stratiomyidae</taxon>
        <taxon>Hermetiinae</taxon>
        <taxon>Hermetia</taxon>
    </lineage>
</organism>